<organism evidence="2 3">
    <name type="scientific">Cucumis melo var. makuwa</name>
    <name type="common">Oriental melon</name>
    <dbReference type="NCBI Taxonomy" id="1194695"/>
    <lineage>
        <taxon>Eukaryota</taxon>
        <taxon>Viridiplantae</taxon>
        <taxon>Streptophyta</taxon>
        <taxon>Embryophyta</taxon>
        <taxon>Tracheophyta</taxon>
        <taxon>Spermatophyta</taxon>
        <taxon>Magnoliopsida</taxon>
        <taxon>eudicotyledons</taxon>
        <taxon>Gunneridae</taxon>
        <taxon>Pentapetalae</taxon>
        <taxon>rosids</taxon>
        <taxon>fabids</taxon>
        <taxon>Cucurbitales</taxon>
        <taxon>Cucurbitaceae</taxon>
        <taxon>Benincaseae</taxon>
        <taxon>Cucumis</taxon>
    </lineage>
</organism>
<dbReference type="PANTHER" id="PTHR33437:SF2">
    <property type="entry name" value="OS06G0361200 PROTEIN"/>
    <property type="match status" value="1"/>
</dbReference>
<evidence type="ECO:0000313" key="2">
    <source>
        <dbReference type="EMBL" id="KAA0067220.1"/>
    </source>
</evidence>
<feature type="region of interest" description="Disordered" evidence="1">
    <location>
        <begin position="75"/>
        <end position="94"/>
    </location>
</feature>
<name>A0A5A7VJ25_CUCMM</name>
<gene>
    <name evidence="2" type="ORF">E6C27_scaffold418G00260</name>
</gene>
<comment type="caution">
    <text evidence="2">The sequence shown here is derived from an EMBL/GenBank/DDBJ whole genome shotgun (WGS) entry which is preliminary data.</text>
</comment>
<dbReference type="PANTHER" id="PTHR33437">
    <property type="entry name" value="OS06G0361200 PROTEIN"/>
    <property type="match status" value="1"/>
</dbReference>
<dbReference type="Proteomes" id="UP000321393">
    <property type="component" value="Unassembled WGS sequence"/>
</dbReference>
<reference evidence="2 3" key="1">
    <citation type="submission" date="2019-08" db="EMBL/GenBank/DDBJ databases">
        <title>Draft genome sequences of two oriental melons (Cucumis melo L. var makuwa).</title>
        <authorList>
            <person name="Kwon S.-Y."/>
        </authorList>
    </citation>
    <scope>NUCLEOTIDE SEQUENCE [LARGE SCALE GENOMIC DNA]</scope>
    <source>
        <strain evidence="3">cv. SW 3</strain>
        <tissue evidence="2">Leaf</tissue>
    </source>
</reference>
<evidence type="ECO:0000313" key="3">
    <source>
        <dbReference type="Proteomes" id="UP000321393"/>
    </source>
</evidence>
<dbReference type="OrthoDB" id="955092at2759"/>
<accession>A0A5A7VJ25</accession>
<dbReference type="EMBL" id="SSTE01000601">
    <property type="protein sequence ID" value="KAA0067220.1"/>
    <property type="molecule type" value="Genomic_DNA"/>
</dbReference>
<proteinExistence type="predicted"/>
<evidence type="ECO:0000256" key="1">
    <source>
        <dbReference type="SAM" id="MobiDB-lite"/>
    </source>
</evidence>
<protein>
    <submittedName>
        <fullName evidence="2">Ty3-gypsy retrotransposon protein</fullName>
    </submittedName>
</protein>
<sequence>MTAIEERDHEIIALKDQKKACEPIELSKTPPVKANDKGKVVLEENKTQQSMSVTLLSIQQLQDMITSSIRAQYEGPPQTSFMYSKPYTKRINDQ</sequence>
<dbReference type="AlphaFoldDB" id="A0A5A7VJ25"/>